<dbReference type="PANTHER" id="PTHR24078:SF577">
    <property type="entry name" value="OS05G0562300 PROTEIN"/>
    <property type="match status" value="1"/>
</dbReference>
<sequence length="210" mass="23730">MKKEGSRSGEGRSSSSMEADYYKILQVDRKAKDGDLKKADHNLKMELQADFYLSSGIGDDVFCSAADVVREKKALPIEKRLPCSLEELYTGTTKEMKISREIADISGKMMPMEDILKININVGLKNGTKIHYPKKDDDVIPVDVVFVVEEMPHEMFTREGNDLFTTQKIFFAQALMGYKAHMKTLDGRTFTIPISSISSIIHPRYEKVVP</sequence>
<keyword evidence="4" id="KW-1185">Reference proteome</keyword>
<evidence type="ECO:0000313" key="4">
    <source>
        <dbReference type="Proteomes" id="UP000636800"/>
    </source>
</evidence>
<gene>
    <name evidence="3" type="ORF">HPP92_024159</name>
</gene>
<dbReference type="InterPro" id="IPR051339">
    <property type="entry name" value="DnaJ_subfamily_B"/>
</dbReference>
<accession>A0A835UAW5</accession>
<evidence type="ECO:0000313" key="3">
    <source>
        <dbReference type="EMBL" id="KAG0454867.1"/>
    </source>
</evidence>
<dbReference type="Gene3D" id="2.60.260.20">
    <property type="entry name" value="Urease metallochaperone UreE, N-terminal domain"/>
    <property type="match status" value="2"/>
</dbReference>
<protein>
    <recommendedName>
        <fullName evidence="2">Chaperone DnaJ C-terminal domain-containing protein</fullName>
    </recommendedName>
</protein>
<dbReference type="Pfam" id="PF01556">
    <property type="entry name" value="DnaJ_C"/>
    <property type="match status" value="1"/>
</dbReference>
<organism evidence="3 4">
    <name type="scientific">Vanilla planifolia</name>
    <name type="common">Vanilla</name>
    <dbReference type="NCBI Taxonomy" id="51239"/>
    <lineage>
        <taxon>Eukaryota</taxon>
        <taxon>Viridiplantae</taxon>
        <taxon>Streptophyta</taxon>
        <taxon>Embryophyta</taxon>
        <taxon>Tracheophyta</taxon>
        <taxon>Spermatophyta</taxon>
        <taxon>Magnoliopsida</taxon>
        <taxon>Liliopsida</taxon>
        <taxon>Asparagales</taxon>
        <taxon>Orchidaceae</taxon>
        <taxon>Vanilloideae</taxon>
        <taxon>Vanilleae</taxon>
        <taxon>Vanilla</taxon>
    </lineage>
</organism>
<evidence type="ECO:0000259" key="2">
    <source>
        <dbReference type="Pfam" id="PF01556"/>
    </source>
</evidence>
<dbReference type="Proteomes" id="UP000636800">
    <property type="component" value="Chromosome 13"/>
</dbReference>
<keyword evidence="1" id="KW-0143">Chaperone</keyword>
<dbReference type="OrthoDB" id="1470350at2759"/>
<dbReference type="GO" id="GO:0051082">
    <property type="term" value="F:unfolded protein binding"/>
    <property type="evidence" value="ECO:0007669"/>
    <property type="project" value="InterPro"/>
</dbReference>
<dbReference type="EMBL" id="JADCNL010000013">
    <property type="protein sequence ID" value="KAG0454867.1"/>
    <property type="molecule type" value="Genomic_DNA"/>
</dbReference>
<dbReference type="InterPro" id="IPR008971">
    <property type="entry name" value="HSP40/DnaJ_pept-bd"/>
</dbReference>
<comment type="caution">
    <text evidence="3">The sequence shown here is derived from an EMBL/GenBank/DDBJ whole genome shotgun (WGS) entry which is preliminary data.</text>
</comment>
<dbReference type="GO" id="GO:0051087">
    <property type="term" value="F:protein-folding chaperone binding"/>
    <property type="evidence" value="ECO:0007669"/>
    <property type="project" value="TreeGrafter"/>
</dbReference>
<evidence type="ECO:0000256" key="1">
    <source>
        <dbReference type="ARBA" id="ARBA00023186"/>
    </source>
</evidence>
<dbReference type="GO" id="GO:0005829">
    <property type="term" value="C:cytosol"/>
    <property type="evidence" value="ECO:0007669"/>
    <property type="project" value="TreeGrafter"/>
</dbReference>
<dbReference type="SUPFAM" id="SSF49493">
    <property type="entry name" value="HSP40/DnaJ peptide-binding domain"/>
    <property type="match status" value="2"/>
</dbReference>
<dbReference type="FunFam" id="2.60.260.20:FF:000002">
    <property type="entry name" value="Dnaj homolog subfamily b member"/>
    <property type="match status" value="1"/>
</dbReference>
<proteinExistence type="predicted"/>
<name>A0A835UAW5_VANPL</name>
<dbReference type="PANTHER" id="PTHR24078">
    <property type="entry name" value="DNAJ HOMOLOG SUBFAMILY C MEMBER"/>
    <property type="match status" value="1"/>
</dbReference>
<dbReference type="InterPro" id="IPR002939">
    <property type="entry name" value="DnaJ_C"/>
</dbReference>
<dbReference type="AlphaFoldDB" id="A0A835UAW5"/>
<feature type="domain" description="Chaperone DnaJ C-terminal" evidence="2">
    <location>
        <begin position="77"/>
        <end position="196"/>
    </location>
</feature>
<reference evidence="3 4" key="1">
    <citation type="journal article" date="2020" name="Nat. Food">
        <title>A phased Vanilla planifolia genome enables genetic improvement of flavour and production.</title>
        <authorList>
            <person name="Hasing T."/>
            <person name="Tang H."/>
            <person name="Brym M."/>
            <person name="Khazi F."/>
            <person name="Huang T."/>
            <person name="Chambers A.H."/>
        </authorList>
    </citation>
    <scope>NUCLEOTIDE SEQUENCE [LARGE SCALE GENOMIC DNA]</scope>
    <source>
        <tissue evidence="3">Leaf</tissue>
    </source>
</reference>
<dbReference type="GO" id="GO:0006457">
    <property type="term" value="P:protein folding"/>
    <property type="evidence" value="ECO:0007669"/>
    <property type="project" value="InterPro"/>
</dbReference>